<dbReference type="EMBL" id="QKKF02017260">
    <property type="protein sequence ID" value="RZF41100.1"/>
    <property type="molecule type" value="Genomic_DNA"/>
</dbReference>
<sequence>MNLERTLEYVLHRYRWIFVCFFLLPCSFLYDIYVVLRNWIHFCSKDASIEHQYKVKHVQKQVKEWIKTGQKIPMCTARPGWKSTSVQDPQYKNKFYNIEVDMSDILGINEKNKTILVEPSVNIGQISAYLIPVGWTLPIVPELESLTVGGLVNGQGVESSSHKYGLFQHICVSFEVVLADGSVLKCSKVENTDIFYAIPWSYGTLGFLTAVELQIIPSKKFVELTYQPVYSLDEAMDSFEKEIKRRTGNEFVDGIMFSKDRGVIMTGNLVDTPKKTVNAIGNWYKQWFYKHVESFFETGKAIDYIPLRDYYHRHTRSLFWTIEEIIPFGNHWVFRWFFGWMTPPKIAFLKLTQTEIIKKLYLKTQVIHDTLVPLSTTKDMISFYDEAYKIYPLWLCPFKLTNEPGFVHSKSDEDEFYVDIGLYGRINSNNFEGNKTHIEHLQTLKKKKAYEMLYAGTYATREEFREMFDHTLYDRIRKSLSCEKAFPEIYNKVNKEARN</sequence>
<evidence type="ECO:0000256" key="11">
    <source>
        <dbReference type="ARBA" id="ARBA00052927"/>
    </source>
</evidence>
<keyword evidence="15" id="KW-1185">Reference proteome</keyword>
<dbReference type="OrthoDB" id="415825at2759"/>
<dbReference type="InterPro" id="IPR036318">
    <property type="entry name" value="FAD-bd_PCMH-like_sf"/>
</dbReference>
<evidence type="ECO:0000256" key="4">
    <source>
        <dbReference type="ARBA" id="ARBA00012405"/>
    </source>
</evidence>
<keyword evidence="8 12" id="KW-0472">Membrane</keyword>
<evidence type="ECO:0000256" key="12">
    <source>
        <dbReference type="SAM" id="Phobius"/>
    </source>
</evidence>
<evidence type="ECO:0000256" key="8">
    <source>
        <dbReference type="ARBA" id="ARBA00023136"/>
    </source>
</evidence>
<comment type="subcellular location">
    <subcellularLocation>
        <location evidence="1">Membrane</location>
        <topology evidence="1">Single-pass membrane protein</topology>
    </subcellularLocation>
    <subcellularLocation>
        <location evidence="2">Peroxisome</location>
    </subcellularLocation>
</comment>
<evidence type="ECO:0000259" key="13">
    <source>
        <dbReference type="PROSITE" id="PS51387"/>
    </source>
</evidence>
<dbReference type="GO" id="GO:0008202">
    <property type="term" value="P:steroid metabolic process"/>
    <property type="evidence" value="ECO:0007669"/>
    <property type="project" value="TreeGrafter"/>
</dbReference>
<feature type="domain" description="FAD-binding PCMH-type" evidence="13">
    <location>
        <begin position="41"/>
        <end position="218"/>
    </location>
</feature>
<dbReference type="GO" id="GO:0005777">
    <property type="term" value="C:peroxisome"/>
    <property type="evidence" value="ECO:0007669"/>
    <property type="project" value="UniProtKB-SubCell"/>
</dbReference>
<dbReference type="PANTHER" id="PTHR10801:SF0">
    <property type="entry name" value="DELTA(24)-STEROL REDUCTASE"/>
    <property type="match status" value="1"/>
</dbReference>
<keyword evidence="7" id="KW-0560">Oxidoreductase</keyword>
<keyword evidence="6 12" id="KW-1133">Transmembrane helix</keyword>
<evidence type="ECO:0000313" key="15">
    <source>
        <dbReference type="Proteomes" id="UP000291343"/>
    </source>
</evidence>
<dbReference type="InterPro" id="IPR040165">
    <property type="entry name" value="Diminuto-like"/>
</dbReference>
<comment type="catalytic activity">
    <reaction evidence="10">
        <text>lanosterol + NADPH + H(+) = 24,25-dihydrolanosterol + NADP(+)</text>
        <dbReference type="Rhea" id="RHEA:33919"/>
        <dbReference type="ChEBI" id="CHEBI:15378"/>
        <dbReference type="ChEBI" id="CHEBI:16521"/>
        <dbReference type="ChEBI" id="CHEBI:28113"/>
        <dbReference type="ChEBI" id="CHEBI:57783"/>
        <dbReference type="ChEBI" id="CHEBI:58349"/>
    </reaction>
    <physiologicalReaction direction="left-to-right" evidence="10">
        <dbReference type="Rhea" id="RHEA:33920"/>
    </physiologicalReaction>
</comment>
<dbReference type="GO" id="GO:0071949">
    <property type="term" value="F:FAD binding"/>
    <property type="evidence" value="ECO:0007669"/>
    <property type="project" value="InterPro"/>
</dbReference>
<comment type="subunit">
    <text evidence="3">Homodimer.</text>
</comment>
<evidence type="ECO:0000256" key="5">
    <source>
        <dbReference type="ARBA" id="ARBA00022692"/>
    </source>
</evidence>
<reference evidence="14 15" key="1">
    <citation type="journal article" date="2017" name="Gigascience">
        <title>Genome sequence of the small brown planthopper, Laodelphax striatellus.</title>
        <authorList>
            <person name="Zhu J."/>
            <person name="Jiang F."/>
            <person name="Wang X."/>
            <person name="Yang P."/>
            <person name="Bao Y."/>
            <person name="Zhao W."/>
            <person name="Wang W."/>
            <person name="Lu H."/>
            <person name="Wang Q."/>
            <person name="Cui N."/>
            <person name="Li J."/>
            <person name="Chen X."/>
            <person name="Luo L."/>
            <person name="Yu J."/>
            <person name="Kang L."/>
            <person name="Cui F."/>
        </authorList>
    </citation>
    <scope>NUCLEOTIDE SEQUENCE [LARGE SCALE GENOMIC DNA]</scope>
    <source>
        <strain evidence="14">Lst14</strain>
    </source>
</reference>
<keyword evidence="5 12" id="KW-0812">Transmembrane</keyword>
<name>A0A482X6S0_LAOST</name>
<dbReference type="PANTHER" id="PTHR10801">
    <property type="entry name" value="24-DEHYDROCHOLESTEROL REDUCTASE"/>
    <property type="match status" value="1"/>
</dbReference>
<evidence type="ECO:0000256" key="1">
    <source>
        <dbReference type="ARBA" id="ARBA00004167"/>
    </source>
</evidence>
<evidence type="ECO:0000313" key="14">
    <source>
        <dbReference type="EMBL" id="RZF41100.1"/>
    </source>
</evidence>
<dbReference type="FunFam" id="3.30.465.10:FF:000006">
    <property type="entry name" value="Delta(24)-sterol reductase"/>
    <property type="match status" value="1"/>
</dbReference>
<accession>A0A482X6S0</accession>
<dbReference type="InterPro" id="IPR016169">
    <property type="entry name" value="FAD-bd_PCMH_sub2"/>
</dbReference>
<feature type="transmembrane region" description="Helical" evidence="12">
    <location>
        <begin position="16"/>
        <end position="36"/>
    </location>
</feature>
<dbReference type="Proteomes" id="UP000291343">
    <property type="component" value="Unassembled WGS sequence"/>
</dbReference>
<evidence type="ECO:0000256" key="9">
    <source>
        <dbReference type="ARBA" id="ARBA00023140"/>
    </source>
</evidence>
<dbReference type="GO" id="GO:0016020">
    <property type="term" value="C:membrane"/>
    <property type="evidence" value="ECO:0007669"/>
    <property type="project" value="UniProtKB-SubCell"/>
</dbReference>
<dbReference type="InterPro" id="IPR006094">
    <property type="entry name" value="Oxid_FAD_bind_N"/>
</dbReference>
<comment type="caution">
    <text evidence="14">The sequence shown here is derived from an EMBL/GenBank/DDBJ whole genome shotgun (WGS) entry which is preliminary data.</text>
</comment>
<dbReference type="EC" id="1.3.1.72" evidence="4"/>
<dbReference type="STRING" id="195883.A0A482X6S0"/>
<dbReference type="PROSITE" id="PS51387">
    <property type="entry name" value="FAD_PCMH"/>
    <property type="match status" value="1"/>
</dbReference>
<dbReference type="GO" id="GO:0050614">
    <property type="term" value="F:Delta24-sterol reductase activity"/>
    <property type="evidence" value="ECO:0007669"/>
    <property type="project" value="UniProtKB-EC"/>
</dbReference>
<evidence type="ECO:0000256" key="2">
    <source>
        <dbReference type="ARBA" id="ARBA00004275"/>
    </source>
</evidence>
<evidence type="ECO:0000256" key="7">
    <source>
        <dbReference type="ARBA" id="ARBA00023002"/>
    </source>
</evidence>
<proteinExistence type="predicted"/>
<evidence type="ECO:0000256" key="3">
    <source>
        <dbReference type="ARBA" id="ARBA00011738"/>
    </source>
</evidence>
<dbReference type="Gene3D" id="3.30.465.10">
    <property type="match status" value="1"/>
</dbReference>
<dbReference type="InterPro" id="IPR016166">
    <property type="entry name" value="FAD-bd_PCMH"/>
</dbReference>
<comment type="catalytic activity">
    <reaction evidence="11">
        <text>5alpha-cholest-8-en-3beta-ol + NADP(+) = zymosterol + NADPH + H(+)</text>
        <dbReference type="Rhea" id="RHEA:36399"/>
        <dbReference type="ChEBI" id="CHEBI:15378"/>
        <dbReference type="ChEBI" id="CHEBI:16608"/>
        <dbReference type="ChEBI" id="CHEBI:18252"/>
        <dbReference type="ChEBI" id="CHEBI:57783"/>
        <dbReference type="ChEBI" id="CHEBI:58349"/>
        <dbReference type="EC" id="1.3.1.72"/>
    </reaction>
    <physiologicalReaction direction="right-to-left" evidence="11">
        <dbReference type="Rhea" id="RHEA:36401"/>
    </physiologicalReaction>
</comment>
<dbReference type="Pfam" id="PF01565">
    <property type="entry name" value="FAD_binding_4"/>
    <property type="match status" value="1"/>
</dbReference>
<dbReference type="AlphaFoldDB" id="A0A482X6S0"/>
<evidence type="ECO:0000256" key="10">
    <source>
        <dbReference type="ARBA" id="ARBA00051033"/>
    </source>
</evidence>
<dbReference type="GO" id="GO:0000246">
    <property type="term" value="F:Delta24(24-1) sterol reductase activity"/>
    <property type="evidence" value="ECO:0007669"/>
    <property type="project" value="TreeGrafter"/>
</dbReference>
<dbReference type="InParanoid" id="A0A482X6S0"/>
<organism evidence="14 15">
    <name type="scientific">Laodelphax striatellus</name>
    <name type="common">Small brown planthopper</name>
    <name type="synonym">Delphax striatella</name>
    <dbReference type="NCBI Taxonomy" id="195883"/>
    <lineage>
        <taxon>Eukaryota</taxon>
        <taxon>Metazoa</taxon>
        <taxon>Ecdysozoa</taxon>
        <taxon>Arthropoda</taxon>
        <taxon>Hexapoda</taxon>
        <taxon>Insecta</taxon>
        <taxon>Pterygota</taxon>
        <taxon>Neoptera</taxon>
        <taxon>Paraneoptera</taxon>
        <taxon>Hemiptera</taxon>
        <taxon>Auchenorrhyncha</taxon>
        <taxon>Fulgoroidea</taxon>
        <taxon>Delphacidae</taxon>
        <taxon>Criomorphinae</taxon>
        <taxon>Laodelphax</taxon>
    </lineage>
</organism>
<dbReference type="SUPFAM" id="SSF56176">
    <property type="entry name" value="FAD-binding/transporter-associated domain-like"/>
    <property type="match status" value="1"/>
</dbReference>
<evidence type="ECO:0000256" key="6">
    <source>
        <dbReference type="ARBA" id="ARBA00022989"/>
    </source>
</evidence>
<keyword evidence="9" id="KW-0576">Peroxisome</keyword>
<gene>
    <name evidence="14" type="ORF">LSTR_LSTR002732</name>
</gene>
<protein>
    <recommendedName>
        <fullName evidence="4">Delta(24)-sterol reductase</fullName>
        <ecNumber evidence="4">1.3.1.72</ecNumber>
    </recommendedName>
</protein>